<gene>
    <name evidence="1" type="ORF">METZ01_LOCUS325156</name>
</gene>
<name>A0A382PK05_9ZZZZ</name>
<dbReference type="EMBL" id="UINC01107145">
    <property type="protein sequence ID" value="SVC72302.1"/>
    <property type="molecule type" value="Genomic_DNA"/>
</dbReference>
<sequence>MQIDRAWADSETYYLIGQLLEKLDRHPRYREVYVPQYEQLTGGEQLVLGEDIRPQIEALAKLIPYKPLRLSSDPQRLGARLHRFEQLCEENPNSTELLVLLAGIFLRLDRSDNYDQLVGKEKGLAEHAWPVCAKIVGQIGEKDRVRVDILRAARGLLQDRERSGARDASEKEWQWPSLVQSLYTVLGVECMGHRDQALYWYVRQEGKNKGDVLRGIKARGGEVPEAHRSIFALLFLSQAETSS</sequence>
<reference evidence="1" key="1">
    <citation type="submission" date="2018-05" db="EMBL/GenBank/DDBJ databases">
        <authorList>
            <person name="Lanie J.A."/>
            <person name="Ng W.-L."/>
            <person name="Kazmierczak K.M."/>
            <person name="Andrzejewski T.M."/>
            <person name="Davidsen T.M."/>
            <person name="Wayne K.J."/>
            <person name="Tettelin H."/>
            <person name="Glass J.I."/>
            <person name="Rusch D."/>
            <person name="Podicherti R."/>
            <person name="Tsui H.-C.T."/>
            <person name="Winkler M.E."/>
        </authorList>
    </citation>
    <scope>NUCLEOTIDE SEQUENCE</scope>
</reference>
<organism evidence="1">
    <name type="scientific">marine metagenome</name>
    <dbReference type="NCBI Taxonomy" id="408172"/>
    <lineage>
        <taxon>unclassified sequences</taxon>
        <taxon>metagenomes</taxon>
        <taxon>ecological metagenomes</taxon>
    </lineage>
</organism>
<protein>
    <submittedName>
        <fullName evidence="1">Uncharacterized protein</fullName>
    </submittedName>
</protein>
<accession>A0A382PK05</accession>
<dbReference type="AlphaFoldDB" id="A0A382PK05"/>
<evidence type="ECO:0000313" key="1">
    <source>
        <dbReference type="EMBL" id="SVC72302.1"/>
    </source>
</evidence>
<proteinExistence type="predicted"/>